<feature type="region of interest" description="Disordered" evidence="1">
    <location>
        <begin position="26"/>
        <end position="81"/>
    </location>
</feature>
<accession>A0A1B7TJI7</accession>
<proteinExistence type="predicted"/>
<evidence type="ECO:0000256" key="1">
    <source>
        <dbReference type="SAM" id="MobiDB-lite"/>
    </source>
</evidence>
<feature type="compositionally biased region" description="Acidic residues" evidence="1">
    <location>
        <begin position="47"/>
        <end position="67"/>
    </location>
</feature>
<dbReference type="Proteomes" id="UP000092321">
    <property type="component" value="Unassembled WGS sequence"/>
</dbReference>
<evidence type="ECO:0000313" key="3">
    <source>
        <dbReference type="Proteomes" id="UP000092321"/>
    </source>
</evidence>
<name>A0A1B7TJI7_9ASCO</name>
<sequence>MSSENSSLVHLPYKLQVGLMKYDPIEKTLTPYPNKGLLKITKIEPEKNDEEEEEDDDEEDDDEEDGSDEKKGVEEEEEAEDLSVLRLQWKKLPPLNTTNSNVENIDKVFIVGEQIIIPFHELYPDVELGTDSLLYILLFSGGDFLVFYSQDDEQSMVEDKVGVSSKKALAQVNDKIMDDLKKIMKGQVC</sequence>
<reference evidence="3" key="1">
    <citation type="journal article" date="2016" name="Proc. Natl. Acad. Sci. U.S.A.">
        <title>Comparative genomics of biotechnologically important yeasts.</title>
        <authorList>
            <person name="Riley R."/>
            <person name="Haridas S."/>
            <person name="Wolfe K.H."/>
            <person name="Lopes M.R."/>
            <person name="Hittinger C.T."/>
            <person name="Goeker M."/>
            <person name="Salamov A.A."/>
            <person name="Wisecaver J.H."/>
            <person name="Long T.M."/>
            <person name="Calvey C.H."/>
            <person name="Aerts A.L."/>
            <person name="Barry K.W."/>
            <person name="Choi C."/>
            <person name="Clum A."/>
            <person name="Coughlan A.Y."/>
            <person name="Deshpande S."/>
            <person name="Douglass A.P."/>
            <person name="Hanson S.J."/>
            <person name="Klenk H.-P."/>
            <person name="LaButti K.M."/>
            <person name="Lapidus A."/>
            <person name="Lindquist E.A."/>
            <person name="Lipzen A.M."/>
            <person name="Meier-Kolthoff J.P."/>
            <person name="Ohm R.A."/>
            <person name="Otillar R.P."/>
            <person name="Pangilinan J.L."/>
            <person name="Peng Y."/>
            <person name="Rokas A."/>
            <person name="Rosa C.A."/>
            <person name="Scheuner C."/>
            <person name="Sibirny A.A."/>
            <person name="Slot J.C."/>
            <person name="Stielow J.B."/>
            <person name="Sun H."/>
            <person name="Kurtzman C.P."/>
            <person name="Blackwell M."/>
            <person name="Grigoriev I.V."/>
            <person name="Jeffries T.W."/>
        </authorList>
    </citation>
    <scope>NUCLEOTIDE SEQUENCE [LARGE SCALE GENOMIC DNA]</scope>
    <source>
        <strain evidence="3">NRRL Y-1626</strain>
    </source>
</reference>
<dbReference type="AlphaFoldDB" id="A0A1B7TJI7"/>
<evidence type="ECO:0000313" key="2">
    <source>
        <dbReference type="EMBL" id="OBA28920.1"/>
    </source>
</evidence>
<dbReference type="EMBL" id="LXPE01000002">
    <property type="protein sequence ID" value="OBA28920.1"/>
    <property type="molecule type" value="Genomic_DNA"/>
</dbReference>
<keyword evidence="3" id="KW-1185">Reference proteome</keyword>
<comment type="caution">
    <text evidence="2">The sequence shown here is derived from an EMBL/GenBank/DDBJ whole genome shotgun (WGS) entry which is preliminary data.</text>
</comment>
<organism evidence="2 3">
    <name type="scientific">Hanseniaspora valbyensis NRRL Y-1626</name>
    <dbReference type="NCBI Taxonomy" id="766949"/>
    <lineage>
        <taxon>Eukaryota</taxon>
        <taxon>Fungi</taxon>
        <taxon>Dikarya</taxon>
        <taxon>Ascomycota</taxon>
        <taxon>Saccharomycotina</taxon>
        <taxon>Saccharomycetes</taxon>
        <taxon>Saccharomycodales</taxon>
        <taxon>Saccharomycodaceae</taxon>
        <taxon>Hanseniaspora</taxon>
    </lineage>
</organism>
<gene>
    <name evidence="2" type="ORF">HANVADRAFT_552</name>
</gene>
<protein>
    <submittedName>
        <fullName evidence="2">Uncharacterized protein</fullName>
    </submittedName>
</protein>